<dbReference type="KEGG" id="smul:SMUL_1769"/>
<evidence type="ECO:0000313" key="3">
    <source>
        <dbReference type="Proteomes" id="UP000019322"/>
    </source>
</evidence>
<proteinExistence type="predicted"/>
<reference evidence="2 3" key="1">
    <citation type="journal article" date="2014" name="Environ. Microbiol.">
        <title>Insights into organohalide respiration and the versatile catabolism of Sulfurospirillum multivorans gained from comparative genomics and physiological studies.</title>
        <authorList>
            <person name="Goris T."/>
            <person name="Schubert T."/>
            <person name="Gadkari J."/>
            <person name="Wubet T."/>
            <person name="Tarkka M."/>
            <person name="Buscot F."/>
            <person name="Adrian L."/>
            <person name="Diekert G."/>
        </authorList>
    </citation>
    <scope>NUCLEOTIDE SEQUENCE [LARGE SCALE GENOMIC DNA]</scope>
    <source>
        <strain evidence="3">DM 12446 / JCM 15788 / NBRC 109480</strain>
    </source>
</reference>
<dbReference type="EMBL" id="CP007201">
    <property type="protein sequence ID" value="AHJ13024.1"/>
    <property type="molecule type" value="Genomic_DNA"/>
</dbReference>
<protein>
    <recommendedName>
        <fullName evidence="4">Periplasmic protein</fullName>
    </recommendedName>
</protein>
<dbReference type="RefSeq" id="WP_025344895.1">
    <property type="nucleotide sequence ID" value="NZ_CP007201.1"/>
</dbReference>
<sequence length="132" mass="14556">MKSLFFITFLMINALFAGEEIVVNGTVRLGVNTAMIGLQLDTKHPESVPVMIDVVRDGKSCLVLAQVERYGLISMSRDLAKVDSIICEGEKPKIETGWVFDENGNLGVLQMLSGTKVKVAFKPDNNSIYTFK</sequence>
<organism evidence="2 3">
    <name type="scientific">Sulfurospirillum multivorans (strain DM 12446 / JCM 15788 / NBRC 109480)</name>
    <dbReference type="NCBI Taxonomy" id="1150621"/>
    <lineage>
        <taxon>Bacteria</taxon>
        <taxon>Pseudomonadati</taxon>
        <taxon>Campylobacterota</taxon>
        <taxon>Epsilonproteobacteria</taxon>
        <taxon>Campylobacterales</taxon>
        <taxon>Sulfurospirillaceae</taxon>
        <taxon>Sulfurospirillum</taxon>
    </lineage>
</organism>
<name>A0AA86AML1_SULMK</name>
<evidence type="ECO:0000313" key="2">
    <source>
        <dbReference type="EMBL" id="AHJ13024.1"/>
    </source>
</evidence>
<evidence type="ECO:0008006" key="4">
    <source>
        <dbReference type="Google" id="ProtNLM"/>
    </source>
</evidence>
<dbReference type="Proteomes" id="UP000019322">
    <property type="component" value="Chromosome"/>
</dbReference>
<keyword evidence="1" id="KW-0732">Signal</keyword>
<feature type="chain" id="PRO_5041635033" description="Periplasmic protein" evidence="1">
    <location>
        <begin position="18"/>
        <end position="132"/>
    </location>
</feature>
<evidence type="ECO:0000256" key="1">
    <source>
        <dbReference type="SAM" id="SignalP"/>
    </source>
</evidence>
<feature type="signal peptide" evidence="1">
    <location>
        <begin position="1"/>
        <end position="17"/>
    </location>
</feature>
<gene>
    <name evidence="2" type="ORF">SMUL_1769</name>
</gene>
<accession>A0AA86AML1</accession>
<dbReference type="AlphaFoldDB" id="A0AA86AML1"/>